<keyword evidence="10" id="KW-1185">Reference proteome</keyword>
<sequence length="137" mass="15098">MKIILASHGHLARELLNSAEMICGKQQNIGVIEFIPGDDLDKLKRKFSECMDDSVEILIITDIFGGTPYNIAAGFALQNKLCMVIAGGSLPMLLDVLTLCSGENISAKKLTEIILSNKINYVRFCEKLSHLSELEEL</sequence>
<protein>
    <submittedName>
        <fullName evidence="9">Mannose/fructose/sorbose-specific phosphotransferase system IIA component</fullName>
    </submittedName>
</protein>
<organism evidence="9 10">
    <name type="scientific">Pectinatus haikarae</name>
    <dbReference type="NCBI Taxonomy" id="349096"/>
    <lineage>
        <taxon>Bacteria</taxon>
        <taxon>Bacillati</taxon>
        <taxon>Bacillota</taxon>
        <taxon>Negativicutes</taxon>
        <taxon>Selenomonadales</taxon>
        <taxon>Selenomonadaceae</taxon>
        <taxon>Pectinatus</taxon>
    </lineage>
</organism>
<dbReference type="SUPFAM" id="SSF53062">
    <property type="entry name" value="PTS system fructose IIA component-like"/>
    <property type="match status" value="1"/>
</dbReference>
<evidence type="ECO:0000256" key="7">
    <source>
        <dbReference type="ARBA" id="ARBA00022777"/>
    </source>
</evidence>
<keyword evidence="3" id="KW-0963">Cytoplasm</keyword>
<dbReference type="CDD" id="cd00006">
    <property type="entry name" value="PTS_IIA_man"/>
    <property type="match status" value="1"/>
</dbReference>
<feature type="domain" description="PTS EIIA type-4" evidence="8">
    <location>
        <begin position="1"/>
        <end position="122"/>
    </location>
</feature>
<keyword evidence="4" id="KW-0762">Sugar transport</keyword>
<keyword evidence="7" id="KW-0418">Kinase</keyword>
<dbReference type="InterPro" id="IPR051471">
    <property type="entry name" value="Bacterial_PTS_sugar_comp"/>
</dbReference>
<evidence type="ECO:0000256" key="1">
    <source>
        <dbReference type="ARBA" id="ARBA00004496"/>
    </source>
</evidence>
<evidence type="ECO:0000256" key="5">
    <source>
        <dbReference type="ARBA" id="ARBA00022679"/>
    </source>
</evidence>
<keyword evidence="2" id="KW-0813">Transport</keyword>
<keyword evidence="6" id="KW-0598">Phosphotransferase system</keyword>
<accession>A0ABT9YAB7</accession>
<dbReference type="EMBL" id="JAUSUE010000021">
    <property type="protein sequence ID" value="MDQ0204787.1"/>
    <property type="molecule type" value="Genomic_DNA"/>
</dbReference>
<evidence type="ECO:0000259" key="8">
    <source>
        <dbReference type="PROSITE" id="PS51096"/>
    </source>
</evidence>
<evidence type="ECO:0000256" key="2">
    <source>
        <dbReference type="ARBA" id="ARBA00022448"/>
    </source>
</evidence>
<dbReference type="Pfam" id="PF03610">
    <property type="entry name" value="EIIA-man"/>
    <property type="match status" value="1"/>
</dbReference>
<evidence type="ECO:0000313" key="9">
    <source>
        <dbReference type="EMBL" id="MDQ0204787.1"/>
    </source>
</evidence>
<dbReference type="InterPro" id="IPR004701">
    <property type="entry name" value="PTS_EIIA_man-typ"/>
</dbReference>
<gene>
    <name evidence="9" type="ORF">J2S01_002520</name>
</gene>
<dbReference type="InterPro" id="IPR033887">
    <property type="entry name" value="PTS_IIA_man"/>
</dbReference>
<proteinExistence type="predicted"/>
<dbReference type="Proteomes" id="UP001239167">
    <property type="component" value="Unassembled WGS sequence"/>
</dbReference>
<dbReference type="PROSITE" id="PS51096">
    <property type="entry name" value="PTS_EIIA_TYPE_4"/>
    <property type="match status" value="1"/>
</dbReference>
<dbReference type="Gene3D" id="3.40.50.510">
    <property type="entry name" value="Phosphotransferase system, mannose-type IIA component"/>
    <property type="match status" value="1"/>
</dbReference>
<comment type="caution">
    <text evidence="9">The sequence shown here is derived from an EMBL/GenBank/DDBJ whole genome shotgun (WGS) entry which is preliminary data.</text>
</comment>
<comment type="subcellular location">
    <subcellularLocation>
        <location evidence="1">Cytoplasm</location>
    </subcellularLocation>
</comment>
<evidence type="ECO:0000256" key="3">
    <source>
        <dbReference type="ARBA" id="ARBA00022490"/>
    </source>
</evidence>
<name>A0ABT9YAB7_9FIRM</name>
<dbReference type="PANTHER" id="PTHR33799">
    <property type="entry name" value="PTS PERMEASE-RELATED-RELATED"/>
    <property type="match status" value="1"/>
</dbReference>
<evidence type="ECO:0000256" key="6">
    <source>
        <dbReference type="ARBA" id="ARBA00022683"/>
    </source>
</evidence>
<reference evidence="9 10" key="1">
    <citation type="submission" date="2023-07" db="EMBL/GenBank/DDBJ databases">
        <title>Genomic Encyclopedia of Type Strains, Phase IV (KMG-IV): sequencing the most valuable type-strain genomes for metagenomic binning, comparative biology and taxonomic classification.</title>
        <authorList>
            <person name="Goeker M."/>
        </authorList>
    </citation>
    <scope>NUCLEOTIDE SEQUENCE [LARGE SCALE GENOMIC DNA]</scope>
    <source>
        <strain evidence="9 10">DSM 16980</strain>
    </source>
</reference>
<dbReference type="PANTHER" id="PTHR33799:SF1">
    <property type="entry name" value="PTS SYSTEM MANNOSE-SPECIFIC EIIAB COMPONENT-RELATED"/>
    <property type="match status" value="1"/>
</dbReference>
<evidence type="ECO:0000313" key="10">
    <source>
        <dbReference type="Proteomes" id="UP001239167"/>
    </source>
</evidence>
<dbReference type="RefSeq" id="WP_196605657.1">
    <property type="nucleotide sequence ID" value="NZ_CP116940.1"/>
</dbReference>
<evidence type="ECO:0000256" key="4">
    <source>
        <dbReference type="ARBA" id="ARBA00022597"/>
    </source>
</evidence>
<dbReference type="InterPro" id="IPR036662">
    <property type="entry name" value="PTS_EIIA_man-typ_sf"/>
</dbReference>
<keyword evidence="5" id="KW-0808">Transferase</keyword>